<comment type="similarity">
    <text evidence="1">Belongs to the Gfa family.</text>
</comment>
<dbReference type="GO" id="GO:0046872">
    <property type="term" value="F:metal ion binding"/>
    <property type="evidence" value="ECO:0007669"/>
    <property type="project" value="UniProtKB-KW"/>
</dbReference>
<dbReference type="KEGG" id="nsm:JO391_18555"/>
<proteinExistence type="inferred from homology"/>
<dbReference type="InterPro" id="IPR006913">
    <property type="entry name" value="CENP-V/GFA"/>
</dbReference>
<dbReference type="GO" id="GO:0016846">
    <property type="term" value="F:carbon-sulfur lyase activity"/>
    <property type="evidence" value="ECO:0007669"/>
    <property type="project" value="InterPro"/>
</dbReference>
<organism evidence="6 7">
    <name type="scientific">Neotabrizicola shimadae</name>
    <dbReference type="NCBI Taxonomy" id="2807096"/>
    <lineage>
        <taxon>Bacteria</taxon>
        <taxon>Pseudomonadati</taxon>
        <taxon>Pseudomonadota</taxon>
        <taxon>Alphaproteobacteria</taxon>
        <taxon>Rhodobacterales</taxon>
        <taxon>Paracoccaceae</taxon>
        <taxon>Neotabrizicola</taxon>
    </lineage>
</organism>
<keyword evidence="4" id="KW-0456">Lyase</keyword>
<dbReference type="PANTHER" id="PTHR33337">
    <property type="entry name" value="GFA DOMAIN-CONTAINING PROTEIN"/>
    <property type="match status" value="1"/>
</dbReference>
<dbReference type="EMBL" id="CP069370">
    <property type="protein sequence ID" value="QYZ69674.1"/>
    <property type="molecule type" value="Genomic_DNA"/>
</dbReference>
<dbReference type="RefSeq" id="WP_220661892.1">
    <property type="nucleotide sequence ID" value="NZ_CP069370.1"/>
</dbReference>
<evidence type="ECO:0000313" key="7">
    <source>
        <dbReference type="Proteomes" id="UP000826300"/>
    </source>
</evidence>
<evidence type="ECO:0000256" key="3">
    <source>
        <dbReference type="ARBA" id="ARBA00022833"/>
    </source>
</evidence>
<keyword evidence="3" id="KW-0862">Zinc</keyword>
<keyword evidence="7" id="KW-1185">Reference proteome</keyword>
<evidence type="ECO:0000313" key="6">
    <source>
        <dbReference type="EMBL" id="QYZ69674.1"/>
    </source>
</evidence>
<evidence type="ECO:0000259" key="5">
    <source>
        <dbReference type="PROSITE" id="PS51891"/>
    </source>
</evidence>
<evidence type="ECO:0000256" key="2">
    <source>
        <dbReference type="ARBA" id="ARBA00022723"/>
    </source>
</evidence>
<dbReference type="Proteomes" id="UP000826300">
    <property type="component" value="Chromosome"/>
</dbReference>
<evidence type="ECO:0000256" key="4">
    <source>
        <dbReference type="ARBA" id="ARBA00023239"/>
    </source>
</evidence>
<evidence type="ECO:0000256" key="1">
    <source>
        <dbReference type="ARBA" id="ARBA00005495"/>
    </source>
</evidence>
<feature type="domain" description="CENP-V/GFA" evidence="5">
    <location>
        <begin position="7"/>
        <end position="107"/>
    </location>
</feature>
<dbReference type="PROSITE" id="PS51891">
    <property type="entry name" value="CENP_V_GFA"/>
    <property type="match status" value="1"/>
</dbReference>
<dbReference type="InterPro" id="IPR011057">
    <property type="entry name" value="Mss4-like_sf"/>
</dbReference>
<accession>A0A8G1EDQ1</accession>
<protein>
    <submittedName>
        <fullName evidence="6">GFA family protein</fullName>
    </submittedName>
</protein>
<reference evidence="6" key="1">
    <citation type="submission" date="2021-02" db="EMBL/GenBank/DDBJ databases">
        <title>Rhodobacter shimadae sp. nov., an aerobic anoxygenic phototrophic bacterium isolated from a hot spring.</title>
        <authorList>
            <person name="Muramatsu S."/>
            <person name="Haruta S."/>
            <person name="Hirose S."/>
            <person name="Hanada S."/>
        </authorList>
    </citation>
    <scope>NUCLEOTIDE SEQUENCE</scope>
    <source>
        <strain evidence="6">N10</strain>
    </source>
</reference>
<gene>
    <name evidence="6" type="ORF">JO391_18555</name>
</gene>
<sequence length="130" mass="14592">MPLTPPITGRCLCGAIRYRIASAPLWQAHCHCESCRRATSSPFTSFFGIRDGTFTWEGEAPATYSSSPGTWRDFCPHCGSPMTYRSDKFPNETHFYAASLDDPAAYEPTLHVHTAEMLPWVHLNDGLPRR</sequence>
<dbReference type="Gene3D" id="3.90.1590.10">
    <property type="entry name" value="glutathione-dependent formaldehyde- activating enzyme (gfa)"/>
    <property type="match status" value="1"/>
</dbReference>
<dbReference type="AlphaFoldDB" id="A0A8G1EDQ1"/>
<dbReference type="Pfam" id="PF04828">
    <property type="entry name" value="GFA"/>
    <property type="match status" value="1"/>
</dbReference>
<dbReference type="SUPFAM" id="SSF51316">
    <property type="entry name" value="Mss4-like"/>
    <property type="match status" value="1"/>
</dbReference>
<keyword evidence="2" id="KW-0479">Metal-binding</keyword>
<dbReference type="PANTHER" id="PTHR33337:SF40">
    <property type="entry name" value="CENP-V_GFA DOMAIN-CONTAINING PROTEIN-RELATED"/>
    <property type="match status" value="1"/>
</dbReference>
<name>A0A8G1EDQ1_9RHOB</name>